<keyword evidence="1" id="KW-0812">Transmembrane</keyword>
<dbReference type="EMBL" id="LAZR01039525">
    <property type="protein sequence ID" value="KKL16792.1"/>
    <property type="molecule type" value="Genomic_DNA"/>
</dbReference>
<feature type="transmembrane region" description="Helical" evidence="1">
    <location>
        <begin position="12"/>
        <end position="28"/>
    </location>
</feature>
<gene>
    <name evidence="2" type="ORF">LCGC14_2492010</name>
</gene>
<evidence type="ECO:0000313" key="2">
    <source>
        <dbReference type="EMBL" id="KKL16792.1"/>
    </source>
</evidence>
<accession>A0A0F9BSF2</accession>
<reference evidence="2" key="1">
    <citation type="journal article" date="2015" name="Nature">
        <title>Complex archaea that bridge the gap between prokaryotes and eukaryotes.</title>
        <authorList>
            <person name="Spang A."/>
            <person name="Saw J.H."/>
            <person name="Jorgensen S.L."/>
            <person name="Zaremba-Niedzwiedzka K."/>
            <person name="Martijn J."/>
            <person name="Lind A.E."/>
            <person name="van Eijk R."/>
            <person name="Schleper C."/>
            <person name="Guy L."/>
            <person name="Ettema T.J."/>
        </authorList>
    </citation>
    <scope>NUCLEOTIDE SEQUENCE</scope>
</reference>
<keyword evidence="1" id="KW-1133">Transmembrane helix</keyword>
<evidence type="ECO:0008006" key="3">
    <source>
        <dbReference type="Google" id="ProtNLM"/>
    </source>
</evidence>
<sequence length="71" mass="7481">MSYEFKIAQEVAWAFAIGALTAFIQIAVTFDPATITEWGVWAAASGAAVLRAGAAMTLPVLLRVGKKILGK</sequence>
<evidence type="ECO:0000256" key="1">
    <source>
        <dbReference type="SAM" id="Phobius"/>
    </source>
</evidence>
<name>A0A0F9BSF2_9ZZZZ</name>
<feature type="transmembrane region" description="Helical" evidence="1">
    <location>
        <begin position="40"/>
        <end position="62"/>
    </location>
</feature>
<comment type="caution">
    <text evidence="2">The sequence shown here is derived from an EMBL/GenBank/DDBJ whole genome shotgun (WGS) entry which is preliminary data.</text>
</comment>
<organism evidence="2">
    <name type="scientific">marine sediment metagenome</name>
    <dbReference type="NCBI Taxonomy" id="412755"/>
    <lineage>
        <taxon>unclassified sequences</taxon>
        <taxon>metagenomes</taxon>
        <taxon>ecological metagenomes</taxon>
    </lineage>
</organism>
<proteinExistence type="predicted"/>
<keyword evidence="1" id="KW-0472">Membrane</keyword>
<protein>
    <recommendedName>
        <fullName evidence="3">Holin</fullName>
    </recommendedName>
</protein>
<dbReference type="AlphaFoldDB" id="A0A0F9BSF2"/>